<organism evidence="2 3">
    <name type="scientific">Oceanobacillus picturae</name>
    <dbReference type="NCBI Taxonomy" id="171693"/>
    <lineage>
        <taxon>Bacteria</taxon>
        <taxon>Bacillati</taxon>
        <taxon>Bacillota</taxon>
        <taxon>Bacilli</taxon>
        <taxon>Bacillales</taxon>
        <taxon>Bacillaceae</taxon>
        <taxon>Oceanobacillus</taxon>
    </lineage>
</organism>
<accession>A0A0U9HGC9</accession>
<feature type="region of interest" description="Disordered" evidence="1">
    <location>
        <begin position="1"/>
        <end position="47"/>
    </location>
</feature>
<dbReference type="RefSeq" id="WP_058950180.1">
    <property type="nucleotide sequence ID" value="NZ_BBXV01000023.1"/>
</dbReference>
<sequence>MIKLPMNLQFFADESEADQTEQSGGQEETQQTDTTAEKVEEKNFSQEDVNNIAAKQAKKAQEKLLKQLGIEDFDNAKEGMKQFKEWQDNQKTEQQKQQETLDKLQKNHDITSKENATLKAQLSAMKTGVKAESVEDVVALAERLVNDDVTMDDAIKQVVEKYPHFAEAQEQEEEEEKPSFTSGIHTKESKSKGDPFAEKLAKYK</sequence>
<evidence type="ECO:0000313" key="2">
    <source>
        <dbReference type="EMBL" id="GAQ18028.1"/>
    </source>
</evidence>
<dbReference type="Proteomes" id="UP000052946">
    <property type="component" value="Unassembled WGS sequence"/>
</dbReference>
<feature type="compositionally biased region" description="Basic and acidic residues" evidence="1">
    <location>
        <begin position="185"/>
        <end position="204"/>
    </location>
</feature>
<reference evidence="3" key="1">
    <citation type="submission" date="2015-07" db="EMBL/GenBank/DDBJ databases">
        <title>Draft Genome Sequence of Oceanobacillus picturae Heshi-B3 that Was Isolated from Fermented Rice Bran with Aging Salted Mackerel, Which Was Named Heshiko as Traditional Fermented Seafood in Japan.</title>
        <authorList>
            <person name="Akuzawa S."/>
            <person name="Nakagawa J."/>
            <person name="Kanekatsu T."/>
            <person name="Kanesaki Y."/>
            <person name="Suzuki T."/>
        </authorList>
    </citation>
    <scope>NUCLEOTIDE SEQUENCE [LARGE SCALE GENOMIC DNA]</scope>
    <source>
        <strain evidence="3">Heshi-B3</strain>
    </source>
</reference>
<gene>
    <name evidence="2" type="ORF">OPHB3_1967</name>
</gene>
<feature type="compositionally biased region" description="Low complexity" evidence="1">
    <location>
        <begin position="20"/>
        <end position="34"/>
    </location>
</feature>
<feature type="compositionally biased region" description="Basic and acidic residues" evidence="1">
    <location>
        <begin position="80"/>
        <end position="112"/>
    </location>
</feature>
<evidence type="ECO:0000256" key="1">
    <source>
        <dbReference type="SAM" id="MobiDB-lite"/>
    </source>
</evidence>
<proteinExistence type="predicted"/>
<dbReference type="OrthoDB" id="1751557at2"/>
<feature type="region of interest" description="Disordered" evidence="1">
    <location>
        <begin position="80"/>
        <end position="113"/>
    </location>
</feature>
<evidence type="ECO:0000313" key="3">
    <source>
        <dbReference type="Proteomes" id="UP000052946"/>
    </source>
</evidence>
<name>A0A0U9HGC9_9BACI</name>
<dbReference type="EMBL" id="BBXV01000023">
    <property type="protein sequence ID" value="GAQ18028.1"/>
    <property type="molecule type" value="Genomic_DNA"/>
</dbReference>
<comment type="caution">
    <text evidence="2">The sequence shown here is derived from an EMBL/GenBank/DDBJ whole genome shotgun (WGS) entry which is preliminary data.</text>
</comment>
<feature type="compositionally biased region" description="Basic and acidic residues" evidence="1">
    <location>
        <begin position="35"/>
        <end position="45"/>
    </location>
</feature>
<protein>
    <submittedName>
        <fullName evidence="2">Phage protein</fullName>
    </submittedName>
</protein>
<dbReference type="AlphaFoldDB" id="A0A0U9HGC9"/>
<reference evidence="2 3" key="2">
    <citation type="journal article" date="2016" name="Genome Announc.">
        <title>Draft Genome Sequence of Oceanobacillus picturae Heshi-B3, Isolated from Fermented Rice Bran in a Traditional Japanese Seafood Dish.</title>
        <authorList>
            <person name="Akuzawa S."/>
            <person name="Nagaoka J."/>
            <person name="Kanekatsu M."/>
            <person name="Kanesaki Y."/>
            <person name="Suzuki T."/>
        </authorList>
    </citation>
    <scope>NUCLEOTIDE SEQUENCE [LARGE SCALE GENOMIC DNA]</scope>
    <source>
        <strain evidence="2 3">Heshi-B3</strain>
    </source>
</reference>
<feature type="region of interest" description="Disordered" evidence="1">
    <location>
        <begin position="164"/>
        <end position="204"/>
    </location>
</feature>